<proteinExistence type="predicted"/>
<sequence>MVLLGNFFSILTILCAVYAGVLHFHQWNQRWSTNSRSQLITIFEFDLIIATGVRRTPSNN</sequence>
<reference evidence="1 2" key="1">
    <citation type="submission" date="2019-04" db="EMBL/GenBank/DDBJ databases">
        <authorList>
            <consortium name="DOE Joint Genome Institute"/>
            <person name="Mondo S."/>
            <person name="Kjaerbolling I."/>
            <person name="Vesth T."/>
            <person name="Frisvad J.C."/>
            <person name="Nybo J.L."/>
            <person name="Theobald S."/>
            <person name="Kildgaard S."/>
            <person name="Isbrandt T."/>
            <person name="Kuo A."/>
            <person name="Sato A."/>
            <person name="Lyhne E.K."/>
            <person name="Kogle M.E."/>
            <person name="Wiebenga A."/>
            <person name="Kun R.S."/>
            <person name="Lubbers R.J."/>
            <person name="Makela M.R."/>
            <person name="Barry K."/>
            <person name="Chovatia M."/>
            <person name="Clum A."/>
            <person name="Daum C."/>
            <person name="Haridas S."/>
            <person name="He G."/>
            <person name="LaButti K."/>
            <person name="Lipzen A."/>
            <person name="Riley R."/>
            <person name="Salamov A."/>
            <person name="Simmons B.A."/>
            <person name="Magnuson J.K."/>
            <person name="Henrissat B."/>
            <person name="Mortensen U.H."/>
            <person name="Larsen T.O."/>
            <person name="Devries R.P."/>
            <person name="Grigoriev I.V."/>
            <person name="Machida M."/>
            <person name="Baker S.E."/>
            <person name="Andersen M.R."/>
            <person name="Cantor M.N."/>
            <person name="Hua S.X."/>
        </authorList>
    </citation>
    <scope>NUCLEOTIDE SEQUENCE [LARGE SCALE GENOMIC DNA]</scope>
    <source>
        <strain evidence="1 2">CBS 117616</strain>
    </source>
</reference>
<gene>
    <name evidence="1" type="ORF">BDV36DRAFT_254376</name>
</gene>
<keyword evidence="2" id="KW-1185">Reference proteome</keyword>
<accession>A0ABQ6WPU7</accession>
<dbReference type="Proteomes" id="UP000325395">
    <property type="component" value="Unassembled WGS sequence"/>
</dbReference>
<protein>
    <submittedName>
        <fullName evidence="1">Uncharacterized protein</fullName>
    </submittedName>
</protein>
<name>A0ABQ6WPU7_9EURO</name>
<evidence type="ECO:0000313" key="2">
    <source>
        <dbReference type="Proteomes" id="UP000325395"/>
    </source>
</evidence>
<evidence type="ECO:0000313" key="1">
    <source>
        <dbReference type="EMBL" id="KAE8418236.1"/>
    </source>
</evidence>
<organism evidence="1 2">
    <name type="scientific">Aspergillus pseudocaelatus</name>
    <dbReference type="NCBI Taxonomy" id="1825620"/>
    <lineage>
        <taxon>Eukaryota</taxon>
        <taxon>Fungi</taxon>
        <taxon>Dikarya</taxon>
        <taxon>Ascomycota</taxon>
        <taxon>Pezizomycotina</taxon>
        <taxon>Eurotiomycetes</taxon>
        <taxon>Eurotiomycetidae</taxon>
        <taxon>Eurotiales</taxon>
        <taxon>Aspergillaceae</taxon>
        <taxon>Aspergillus</taxon>
        <taxon>Aspergillus subgen. Circumdati</taxon>
    </lineage>
</organism>
<dbReference type="EMBL" id="ML735728">
    <property type="protein sequence ID" value="KAE8418236.1"/>
    <property type="molecule type" value="Genomic_DNA"/>
</dbReference>